<feature type="transmembrane region" description="Helical" evidence="1">
    <location>
        <begin position="227"/>
        <end position="249"/>
    </location>
</feature>
<organism evidence="2 3">
    <name type="scientific">Sulfitobacter sabulilitoris</name>
    <dbReference type="NCBI Taxonomy" id="2562655"/>
    <lineage>
        <taxon>Bacteria</taxon>
        <taxon>Pseudomonadati</taxon>
        <taxon>Pseudomonadota</taxon>
        <taxon>Alphaproteobacteria</taxon>
        <taxon>Rhodobacterales</taxon>
        <taxon>Roseobacteraceae</taxon>
        <taxon>Sulfitobacter</taxon>
    </lineage>
</organism>
<dbReference type="EMBL" id="VANS01000001">
    <property type="protein sequence ID" value="TMM54279.1"/>
    <property type="molecule type" value="Genomic_DNA"/>
</dbReference>
<accession>A0A5S3PIR9</accession>
<feature type="transmembrane region" description="Helical" evidence="1">
    <location>
        <begin position="261"/>
        <end position="284"/>
    </location>
</feature>
<protein>
    <submittedName>
        <fullName evidence="2">Uncharacterized protein</fullName>
    </submittedName>
</protein>
<dbReference type="Proteomes" id="UP000309550">
    <property type="component" value="Unassembled WGS sequence"/>
</dbReference>
<reference evidence="2 3" key="1">
    <citation type="submission" date="2019-05" db="EMBL/GenBank/DDBJ databases">
        <title>Sulfitobacter sabulilitoris sp. nov., isolated from a marine sand.</title>
        <authorList>
            <person name="Yoon J.-H."/>
        </authorList>
    </citation>
    <scope>NUCLEOTIDE SEQUENCE [LARGE SCALE GENOMIC DNA]</scope>
    <source>
        <strain evidence="2 3">HSMS-29</strain>
    </source>
</reference>
<proteinExistence type="predicted"/>
<keyword evidence="1" id="KW-1133">Transmembrane helix</keyword>
<evidence type="ECO:0000313" key="3">
    <source>
        <dbReference type="Proteomes" id="UP000309550"/>
    </source>
</evidence>
<keyword evidence="1" id="KW-0472">Membrane</keyword>
<evidence type="ECO:0000313" key="2">
    <source>
        <dbReference type="EMBL" id="TMM54279.1"/>
    </source>
</evidence>
<gene>
    <name evidence="2" type="ORF">FDT80_01390</name>
</gene>
<dbReference type="AlphaFoldDB" id="A0A5S3PIR9"/>
<dbReference type="RefSeq" id="WP_138660453.1">
    <property type="nucleotide sequence ID" value="NZ_VANS01000001.1"/>
</dbReference>
<name>A0A5S3PIR9_9RHOB</name>
<evidence type="ECO:0000256" key="1">
    <source>
        <dbReference type="SAM" id="Phobius"/>
    </source>
</evidence>
<dbReference type="OrthoDB" id="7829286at2"/>
<comment type="caution">
    <text evidence="2">The sequence shown here is derived from an EMBL/GenBank/DDBJ whole genome shotgun (WGS) entry which is preliminary data.</text>
</comment>
<sequence>MTQTEQNTTAPGAETAIGQMTASLIYTSHCGTEIGHTGALIAQLIGQHGLRMERMTRLSGTQMQITCETAVLLIDLFTLPQPQDPSIETRIVLRLVPADPCDIPALEAALAGTVAGMIHTTHVDYVQWLQPDAMLTGPAFLAALGPARPRRVAPARGGLSRAPRLARIDARACGLSCRDAERASAARAQEARLVQRFRETPSMAELRAEFPDQAEAEHNDIQRLSSWGMTGVLAFVAAPVAVTVAAINLTKGENLRLTSQAVAVSALMLVLETTGAMAEALAALPL</sequence>
<keyword evidence="1" id="KW-0812">Transmembrane</keyword>
<keyword evidence="3" id="KW-1185">Reference proteome</keyword>